<dbReference type="EMBL" id="PGOL01005973">
    <property type="protein sequence ID" value="PKI34352.1"/>
    <property type="molecule type" value="Genomic_DNA"/>
</dbReference>
<evidence type="ECO:0000313" key="1">
    <source>
        <dbReference type="EMBL" id="PKI34352.1"/>
    </source>
</evidence>
<dbReference type="AlphaFoldDB" id="A0A2I0HRM0"/>
<name>A0A2I0HRM0_PUNGR</name>
<proteinExistence type="predicted"/>
<sequence length="319" mass="35989">MSSSELYKFQIEFFRRDSNSVLGISQQYCICGSTFFPMVFESDHAKETHQEALTIDCTFANNPLLGPKRASTPSLRRNPSVCLLALLKLTCQGPREYWEMEAPRSAAWVTVLRDDVELVSVKDEFINTKLFMMGLVWSKASRPPSAPSPPHRRLLMVAINEFIKDWRGGGAASIFNVIRSSEHRSRNRTGQAISILDRCQGWRNCSFEQELFVKLCLLACLSACRFCLKHICSYGHFARTPYMNSGGLAQNKEAGYCQGGSAESTETMDSSHFKKWATILSRRSAFNGLRPPISNPRIFRCRSNLPCVLVSQPLRVDPI</sequence>
<comment type="caution">
    <text evidence="1">The sequence shown here is derived from an EMBL/GenBank/DDBJ whole genome shotgun (WGS) entry which is preliminary data.</text>
</comment>
<dbReference type="Proteomes" id="UP000233551">
    <property type="component" value="Unassembled WGS sequence"/>
</dbReference>
<protein>
    <submittedName>
        <fullName evidence="1">Uncharacterized protein</fullName>
    </submittedName>
</protein>
<evidence type="ECO:0000313" key="2">
    <source>
        <dbReference type="Proteomes" id="UP000233551"/>
    </source>
</evidence>
<gene>
    <name evidence="1" type="ORF">CRG98_045268</name>
</gene>
<accession>A0A2I0HRM0</accession>
<organism evidence="1 2">
    <name type="scientific">Punica granatum</name>
    <name type="common">Pomegranate</name>
    <dbReference type="NCBI Taxonomy" id="22663"/>
    <lineage>
        <taxon>Eukaryota</taxon>
        <taxon>Viridiplantae</taxon>
        <taxon>Streptophyta</taxon>
        <taxon>Embryophyta</taxon>
        <taxon>Tracheophyta</taxon>
        <taxon>Spermatophyta</taxon>
        <taxon>Magnoliopsida</taxon>
        <taxon>eudicotyledons</taxon>
        <taxon>Gunneridae</taxon>
        <taxon>Pentapetalae</taxon>
        <taxon>rosids</taxon>
        <taxon>malvids</taxon>
        <taxon>Myrtales</taxon>
        <taxon>Lythraceae</taxon>
        <taxon>Punica</taxon>
    </lineage>
</organism>
<reference evidence="1 2" key="1">
    <citation type="submission" date="2017-11" db="EMBL/GenBank/DDBJ databases">
        <title>De-novo sequencing of pomegranate (Punica granatum L.) genome.</title>
        <authorList>
            <person name="Akparov Z."/>
            <person name="Amiraslanov A."/>
            <person name="Hajiyeva S."/>
            <person name="Abbasov M."/>
            <person name="Kaur K."/>
            <person name="Hamwieh A."/>
            <person name="Solovyev V."/>
            <person name="Salamov A."/>
            <person name="Braich B."/>
            <person name="Kosarev P."/>
            <person name="Mahmoud A."/>
            <person name="Hajiyev E."/>
            <person name="Babayeva S."/>
            <person name="Izzatullayeva V."/>
            <person name="Mammadov A."/>
            <person name="Mammadov A."/>
            <person name="Sharifova S."/>
            <person name="Ojaghi J."/>
            <person name="Eynullazada K."/>
            <person name="Bayramov B."/>
            <person name="Abdulazimova A."/>
            <person name="Shahmuradov I."/>
        </authorList>
    </citation>
    <scope>NUCLEOTIDE SEQUENCE [LARGE SCALE GENOMIC DNA]</scope>
    <source>
        <strain evidence="2">cv. AG2017</strain>
        <tissue evidence="1">Leaf</tissue>
    </source>
</reference>
<keyword evidence="2" id="KW-1185">Reference proteome</keyword>